<comment type="cofactor">
    <cofactor evidence="1 6">
        <name>(R)-lipoate</name>
        <dbReference type="ChEBI" id="CHEBI:83088"/>
    </cofactor>
</comment>
<evidence type="ECO:0000256" key="7">
    <source>
        <dbReference type="SAM" id="MobiDB-lite"/>
    </source>
</evidence>
<dbReference type="SUPFAM" id="SSF51230">
    <property type="entry name" value="Single hybrid motif"/>
    <property type="match status" value="1"/>
</dbReference>
<dbReference type="InterPro" id="IPR036625">
    <property type="entry name" value="E3-bd_dom_sf"/>
</dbReference>
<evidence type="ECO:0000256" key="1">
    <source>
        <dbReference type="ARBA" id="ARBA00001938"/>
    </source>
</evidence>
<feature type="compositionally biased region" description="Acidic residues" evidence="7">
    <location>
        <begin position="82"/>
        <end position="93"/>
    </location>
</feature>
<dbReference type="InterPro" id="IPR001078">
    <property type="entry name" value="2-oxoacid_DH_actylTfrase"/>
</dbReference>
<feature type="region of interest" description="Disordered" evidence="7">
    <location>
        <begin position="165"/>
        <end position="200"/>
    </location>
</feature>
<dbReference type="RefSeq" id="WP_174497438.1">
    <property type="nucleotide sequence ID" value="NZ_CADDWK010000015.1"/>
</dbReference>
<feature type="domain" description="Lipoyl-binding" evidence="8">
    <location>
        <begin position="2"/>
        <end position="77"/>
    </location>
</feature>
<evidence type="ECO:0000313" key="11">
    <source>
        <dbReference type="Proteomes" id="UP000581688"/>
    </source>
</evidence>
<dbReference type="Pfam" id="PF00364">
    <property type="entry name" value="Biotin_lipoyl"/>
    <property type="match status" value="1"/>
</dbReference>
<dbReference type="InterPro" id="IPR003016">
    <property type="entry name" value="2-oxoA_DH_lipoyl-BS"/>
</dbReference>
<dbReference type="CDD" id="cd06849">
    <property type="entry name" value="lipoyl_domain"/>
    <property type="match status" value="1"/>
</dbReference>
<evidence type="ECO:0000259" key="9">
    <source>
        <dbReference type="PROSITE" id="PS51826"/>
    </source>
</evidence>
<dbReference type="AlphaFoldDB" id="A0A841Q903"/>
<dbReference type="InterPro" id="IPR011053">
    <property type="entry name" value="Single_hybrid_motif"/>
</dbReference>
<dbReference type="Proteomes" id="UP000581688">
    <property type="component" value="Unassembled WGS sequence"/>
</dbReference>
<dbReference type="EMBL" id="JACHGH010000014">
    <property type="protein sequence ID" value="MBB6454961.1"/>
    <property type="molecule type" value="Genomic_DNA"/>
</dbReference>
<reference evidence="10 11" key="1">
    <citation type="submission" date="2020-08" db="EMBL/GenBank/DDBJ databases">
        <title>Genomic Encyclopedia of Type Strains, Phase IV (KMG-IV): sequencing the most valuable type-strain genomes for metagenomic binning, comparative biology and taxonomic classification.</title>
        <authorList>
            <person name="Goeker M."/>
        </authorList>
    </citation>
    <scope>NUCLEOTIDE SEQUENCE [LARGE SCALE GENOMIC DNA]</scope>
    <source>
        <strain evidence="10 11">DSM 19612</strain>
    </source>
</reference>
<keyword evidence="4 6" id="KW-0450">Lipoyl</keyword>
<organism evidence="10 11">
    <name type="scientific">Salirhabdus euzebyi</name>
    <dbReference type="NCBI Taxonomy" id="394506"/>
    <lineage>
        <taxon>Bacteria</taxon>
        <taxon>Bacillati</taxon>
        <taxon>Bacillota</taxon>
        <taxon>Bacilli</taxon>
        <taxon>Bacillales</taxon>
        <taxon>Bacillaceae</taxon>
        <taxon>Salirhabdus</taxon>
    </lineage>
</organism>
<dbReference type="EC" id="2.3.1.-" evidence="6"/>
<evidence type="ECO:0000256" key="4">
    <source>
        <dbReference type="ARBA" id="ARBA00022823"/>
    </source>
</evidence>
<feature type="region of interest" description="Disordered" evidence="7">
    <location>
        <begin position="82"/>
        <end position="128"/>
    </location>
</feature>
<dbReference type="SUPFAM" id="SSF47005">
    <property type="entry name" value="Peripheral subunit-binding domain of 2-oxo acid dehydrogenase complex"/>
    <property type="match status" value="1"/>
</dbReference>
<dbReference type="PANTHER" id="PTHR43178:SF5">
    <property type="entry name" value="LIPOAMIDE ACYLTRANSFERASE COMPONENT OF BRANCHED-CHAIN ALPHA-KETO ACID DEHYDROGENASE COMPLEX, MITOCHONDRIAL"/>
    <property type="match status" value="1"/>
</dbReference>
<comment type="similarity">
    <text evidence="2 6">Belongs to the 2-oxoacid dehydrogenase family.</text>
</comment>
<feature type="compositionally biased region" description="Basic and acidic residues" evidence="7">
    <location>
        <begin position="94"/>
        <end position="105"/>
    </location>
</feature>
<keyword evidence="5 6" id="KW-0012">Acyltransferase</keyword>
<dbReference type="PROSITE" id="PS00189">
    <property type="entry name" value="LIPOYL"/>
    <property type="match status" value="1"/>
</dbReference>
<feature type="domain" description="Peripheral subunit-binding (PSBD)" evidence="9">
    <location>
        <begin position="124"/>
        <end position="161"/>
    </location>
</feature>
<dbReference type="SUPFAM" id="SSF52777">
    <property type="entry name" value="CoA-dependent acyltransferases"/>
    <property type="match status" value="1"/>
</dbReference>
<evidence type="ECO:0000256" key="2">
    <source>
        <dbReference type="ARBA" id="ARBA00007317"/>
    </source>
</evidence>
<dbReference type="InterPro" id="IPR023213">
    <property type="entry name" value="CAT-like_dom_sf"/>
</dbReference>
<dbReference type="GO" id="GO:0031405">
    <property type="term" value="F:lipoic acid binding"/>
    <property type="evidence" value="ECO:0007669"/>
    <property type="project" value="TreeGrafter"/>
</dbReference>
<evidence type="ECO:0000256" key="5">
    <source>
        <dbReference type="ARBA" id="ARBA00023315"/>
    </source>
</evidence>
<dbReference type="Gene3D" id="4.10.320.10">
    <property type="entry name" value="E3-binding domain"/>
    <property type="match status" value="1"/>
</dbReference>
<dbReference type="GO" id="GO:0016407">
    <property type="term" value="F:acetyltransferase activity"/>
    <property type="evidence" value="ECO:0007669"/>
    <property type="project" value="TreeGrafter"/>
</dbReference>
<proteinExistence type="inferred from homology"/>
<dbReference type="FunFam" id="3.30.559.10:FF:000007">
    <property type="entry name" value="Dihydrolipoamide acetyltransferase component of pyruvate dehydrogenase complex"/>
    <property type="match status" value="1"/>
</dbReference>
<protein>
    <recommendedName>
        <fullName evidence="6">Dihydrolipoamide acetyltransferase component of pyruvate dehydrogenase complex</fullName>
        <ecNumber evidence="6">2.3.1.-</ecNumber>
    </recommendedName>
</protein>
<dbReference type="Pfam" id="PF00198">
    <property type="entry name" value="2-oxoacid_dh"/>
    <property type="match status" value="1"/>
</dbReference>
<feature type="compositionally biased region" description="Low complexity" evidence="7">
    <location>
        <begin position="165"/>
        <end position="193"/>
    </location>
</feature>
<dbReference type="InterPro" id="IPR000089">
    <property type="entry name" value="Biotin_lipoyl"/>
</dbReference>
<keyword evidence="10" id="KW-0670">Pyruvate</keyword>
<keyword evidence="3 6" id="KW-0808">Transferase</keyword>
<dbReference type="InterPro" id="IPR050743">
    <property type="entry name" value="2-oxoacid_DH_E2_comp"/>
</dbReference>
<dbReference type="InterPro" id="IPR004167">
    <property type="entry name" value="PSBD"/>
</dbReference>
<evidence type="ECO:0000313" key="10">
    <source>
        <dbReference type="EMBL" id="MBB6454961.1"/>
    </source>
</evidence>
<comment type="caution">
    <text evidence="10">The sequence shown here is derived from an EMBL/GenBank/DDBJ whole genome shotgun (WGS) entry which is preliminary data.</text>
</comment>
<evidence type="ECO:0000259" key="8">
    <source>
        <dbReference type="PROSITE" id="PS50968"/>
    </source>
</evidence>
<dbReference type="FunFam" id="2.40.50.100:FF:000055">
    <property type="entry name" value="Dihydrolipoamide acetyltransferase component of pyruvate dehydrogenase complex"/>
    <property type="match status" value="1"/>
</dbReference>
<keyword evidence="11" id="KW-1185">Reference proteome</keyword>
<name>A0A841Q903_9BACI</name>
<dbReference type="Pfam" id="PF02817">
    <property type="entry name" value="E3_binding"/>
    <property type="match status" value="1"/>
</dbReference>
<gene>
    <name evidence="10" type="ORF">HNQ94_003455</name>
</gene>
<dbReference type="PANTHER" id="PTHR43178">
    <property type="entry name" value="DIHYDROLIPOAMIDE ACETYLTRANSFERASE COMPONENT OF PYRUVATE DEHYDROGENASE COMPLEX"/>
    <property type="match status" value="1"/>
</dbReference>
<dbReference type="GO" id="GO:0005737">
    <property type="term" value="C:cytoplasm"/>
    <property type="evidence" value="ECO:0007669"/>
    <property type="project" value="TreeGrafter"/>
</dbReference>
<evidence type="ECO:0000256" key="3">
    <source>
        <dbReference type="ARBA" id="ARBA00022679"/>
    </source>
</evidence>
<sequence>MAYEFKLPDIGEGIHEGEIVKWFVKVGDEVKEDDTLCEVQNDKAVVEIPSPVEGTVTAIKVNEGEVAIVGDTLITFDAEGYESEDAPAEEPTEEPAKEEVKEESPKTTTEASDSDEQADGKRVIAMPSVRKYAREKGVNIQQVSGSGKNERVLKEDIDRFLSGDQPAAATEATPAQEEAPKAEAAAQKPAAPQGQYPETREKISGIRRAIANAMVKSKQTAPHVTLMDDIDVTELVNHRKKFKQAALDQEIKLTYLPYVVKALVSTLKKYPVLNTSFDDNTEEIIHKHYFNIGIAADTEKGLLVPVVKDADRKSIFEISDEINQLAGKAREGKLSSDEMKGASCTITNIGSAGGQWFTPVINHPEVAILGIGRISEKPVVRNGEIVVAPVLALSLSFDHRMIDGATAQLALNHIKRLLNDPQLIMMEA</sequence>
<dbReference type="PROSITE" id="PS51826">
    <property type="entry name" value="PSBD"/>
    <property type="match status" value="1"/>
</dbReference>
<dbReference type="Gene3D" id="2.40.50.100">
    <property type="match status" value="1"/>
</dbReference>
<accession>A0A841Q903</accession>
<evidence type="ECO:0000256" key="6">
    <source>
        <dbReference type="RuleBase" id="RU003423"/>
    </source>
</evidence>
<dbReference type="Gene3D" id="3.30.559.10">
    <property type="entry name" value="Chloramphenicol acetyltransferase-like domain"/>
    <property type="match status" value="1"/>
</dbReference>
<dbReference type="PROSITE" id="PS50968">
    <property type="entry name" value="BIOTINYL_LIPOYL"/>
    <property type="match status" value="1"/>
</dbReference>